<reference evidence="7" key="1">
    <citation type="journal article" date="2021" name="Sci. Adv.">
        <title>The American lobster genome reveals insights on longevity, neural, and immune adaptations.</title>
        <authorList>
            <person name="Polinski J.M."/>
            <person name="Zimin A.V."/>
            <person name="Clark K.F."/>
            <person name="Kohn A.B."/>
            <person name="Sadowski N."/>
            <person name="Timp W."/>
            <person name="Ptitsyn A."/>
            <person name="Khanna P."/>
            <person name="Romanova D.Y."/>
            <person name="Williams P."/>
            <person name="Greenwood S.J."/>
            <person name="Moroz L.L."/>
            <person name="Walt D.R."/>
            <person name="Bodnar A.G."/>
        </authorList>
    </citation>
    <scope>NUCLEOTIDE SEQUENCE</scope>
    <source>
        <strain evidence="7">GMGI-L3</strain>
    </source>
</reference>
<dbReference type="EMBL" id="JAHLQT010034244">
    <property type="protein sequence ID" value="KAG7158944.1"/>
    <property type="molecule type" value="Genomic_DNA"/>
</dbReference>
<feature type="region of interest" description="Disordered" evidence="5">
    <location>
        <begin position="1"/>
        <end position="40"/>
    </location>
</feature>
<evidence type="ECO:0000256" key="4">
    <source>
        <dbReference type="ARBA" id="ARBA00022801"/>
    </source>
</evidence>
<dbReference type="GO" id="GO:0030145">
    <property type="term" value="F:manganese ion binding"/>
    <property type="evidence" value="ECO:0007669"/>
    <property type="project" value="InterPro"/>
</dbReference>
<dbReference type="PROSITE" id="PS00631">
    <property type="entry name" value="CYTOSOL_AP"/>
    <property type="match status" value="1"/>
</dbReference>
<dbReference type="InterPro" id="IPR000819">
    <property type="entry name" value="Peptidase_M17_C"/>
</dbReference>
<dbReference type="Pfam" id="PF00883">
    <property type="entry name" value="Peptidase_M17"/>
    <property type="match status" value="1"/>
</dbReference>
<evidence type="ECO:0000256" key="1">
    <source>
        <dbReference type="ARBA" id="ARBA00009528"/>
    </source>
</evidence>
<dbReference type="PANTHER" id="PTHR11963:SF4">
    <property type="entry name" value="AMINOPEPTIDASE NPEPL1-RELATED"/>
    <property type="match status" value="1"/>
</dbReference>
<dbReference type="GO" id="GO:0005737">
    <property type="term" value="C:cytoplasm"/>
    <property type="evidence" value="ECO:0007669"/>
    <property type="project" value="InterPro"/>
</dbReference>
<comment type="similarity">
    <text evidence="1">Belongs to the peptidase M17 family.</text>
</comment>
<comment type="caution">
    <text evidence="7">The sequence shown here is derived from an EMBL/GenBank/DDBJ whole genome shotgun (WGS) entry which is preliminary data.</text>
</comment>
<dbReference type="PRINTS" id="PR00481">
    <property type="entry name" value="LAMNOPPTDASE"/>
</dbReference>
<keyword evidence="4" id="KW-0378">Hydrolase</keyword>
<evidence type="ECO:0000313" key="8">
    <source>
        <dbReference type="Proteomes" id="UP000747542"/>
    </source>
</evidence>
<evidence type="ECO:0000256" key="3">
    <source>
        <dbReference type="ARBA" id="ARBA00022670"/>
    </source>
</evidence>
<protein>
    <submittedName>
        <fullName evidence="7">Aminopeptidase NPEPL1-like</fullName>
    </submittedName>
</protein>
<dbReference type="Gene3D" id="3.40.50.10590">
    <property type="entry name" value="Zn-dependent exopeptidases"/>
    <property type="match status" value="1"/>
</dbReference>
<evidence type="ECO:0000256" key="2">
    <source>
        <dbReference type="ARBA" id="ARBA00022438"/>
    </source>
</evidence>
<keyword evidence="2 7" id="KW-0031">Aminopeptidase</keyword>
<organism evidence="7 8">
    <name type="scientific">Homarus americanus</name>
    <name type="common">American lobster</name>
    <dbReference type="NCBI Taxonomy" id="6706"/>
    <lineage>
        <taxon>Eukaryota</taxon>
        <taxon>Metazoa</taxon>
        <taxon>Ecdysozoa</taxon>
        <taxon>Arthropoda</taxon>
        <taxon>Crustacea</taxon>
        <taxon>Multicrustacea</taxon>
        <taxon>Malacostraca</taxon>
        <taxon>Eumalacostraca</taxon>
        <taxon>Eucarida</taxon>
        <taxon>Decapoda</taxon>
        <taxon>Pleocyemata</taxon>
        <taxon>Astacidea</taxon>
        <taxon>Nephropoidea</taxon>
        <taxon>Nephropidae</taxon>
        <taxon>Homarus</taxon>
    </lineage>
</organism>
<sequence length="672" mass="71918">MLRGAKNSATHQLESKGDVTTATPPIRGTVHGAVGSTERMGSPMIRFKGSLSTSDPRKCPVLIIGQLGHLAALSFSDVAGKLQPRVDEEAWTLAVNGLQPSPTDYCSLYLNLATVAALPVKCSRHNTPSRTHSITKIIKTHSTGTEECIVLVCERADLFASACGVARAYPTYSRKTAPGSSSNHTVTVELLLVGKGDSPLTDEDIEVLNDGVYGVRLAARIVDTPANEMHTDSFIGEVQEVANFLGIKPLIIRGEELSAKGFGGIYGVGKAAVHPPALVVLSHHPPGGTENVAWVGKGIVYDTGGLSIKTKTSMPGMKRDCGGAAAILGAFYVAVRAGYTQNLHAVFCLAENAVGPTATKPDDIHTLYSGRTVEINNTDAEGRLVLSDGVAYAAIDLHCTTILDMATLTGAQGTATGKFHGAVLTNNQQWEEAAVTAGQSSGDLIHPLPYSPELHFAEFASAVADMKNSMAIDFMTLRGRQEMMFHFYESTQTHNIQISCTILSCTAIRGQDITEIGKVFGLRASILVTTTKNAENFKVSGKSLIPVTSTRIIKSQRPQHEDEEIIKLQEGRRGLTATSGETFTTSHLWVNIFKQGAYLHNLKMTGEATSSDTTAASKFPNHLENFLRKEDRSNATSSCAGLFIAAHLGFDFPGNWIHVTSFKVIYGGSFNI</sequence>
<feature type="domain" description="Cytosol aminopeptidase" evidence="6">
    <location>
        <begin position="377"/>
        <end position="384"/>
    </location>
</feature>
<evidence type="ECO:0000259" key="6">
    <source>
        <dbReference type="PROSITE" id="PS00631"/>
    </source>
</evidence>
<dbReference type="Proteomes" id="UP000747542">
    <property type="component" value="Unassembled WGS sequence"/>
</dbReference>
<feature type="non-terminal residue" evidence="7">
    <location>
        <position position="1"/>
    </location>
</feature>
<dbReference type="AlphaFoldDB" id="A0A8J5MPH3"/>
<evidence type="ECO:0000313" key="7">
    <source>
        <dbReference type="EMBL" id="KAG7158944.1"/>
    </source>
</evidence>
<dbReference type="InterPro" id="IPR011356">
    <property type="entry name" value="Leucine_aapep/pepB"/>
</dbReference>
<accession>A0A8J5MPH3</accession>
<feature type="compositionally biased region" description="Polar residues" evidence="5">
    <location>
        <begin position="7"/>
        <end position="23"/>
    </location>
</feature>
<dbReference type="CDD" id="cd00433">
    <property type="entry name" value="Peptidase_M17"/>
    <property type="match status" value="1"/>
</dbReference>
<proteinExistence type="inferred from homology"/>
<evidence type="ECO:0000256" key="5">
    <source>
        <dbReference type="SAM" id="MobiDB-lite"/>
    </source>
</evidence>
<dbReference type="Pfam" id="PF18295">
    <property type="entry name" value="Pdase_M17_N2"/>
    <property type="match status" value="1"/>
</dbReference>
<keyword evidence="8" id="KW-1185">Reference proteome</keyword>
<dbReference type="InterPro" id="IPR041417">
    <property type="entry name" value="NPEPL1_N"/>
</dbReference>
<dbReference type="SUPFAM" id="SSF53187">
    <property type="entry name" value="Zn-dependent exopeptidases"/>
    <property type="match status" value="1"/>
</dbReference>
<keyword evidence="3" id="KW-0645">Protease</keyword>
<dbReference type="PANTHER" id="PTHR11963">
    <property type="entry name" value="LEUCINE AMINOPEPTIDASE-RELATED"/>
    <property type="match status" value="1"/>
</dbReference>
<dbReference type="GO" id="GO:0070006">
    <property type="term" value="F:metalloaminopeptidase activity"/>
    <property type="evidence" value="ECO:0007669"/>
    <property type="project" value="InterPro"/>
</dbReference>
<dbReference type="GO" id="GO:0006508">
    <property type="term" value="P:proteolysis"/>
    <property type="evidence" value="ECO:0007669"/>
    <property type="project" value="UniProtKB-KW"/>
</dbReference>
<dbReference type="Gene3D" id="3.40.630.10">
    <property type="entry name" value="Zn peptidases"/>
    <property type="match status" value="1"/>
</dbReference>
<name>A0A8J5MPH3_HOMAM</name>
<gene>
    <name evidence="7" type="primary">NPEPL1-L</name>
    <name evidence="7" type="ORF">Hamer_G006325</name>
</gene>